<dbReference type="OrthoDB" id="206088at2759"/>
<keyword evidence="4" id="KW-1185">Reference proteome</keyword>
<dbReference type="Proteomes" id="UP000489600">
    <property type="component" value="Unassembled WGS sequence"/>
</dbReference>
<evidence type="ECO:0000313" key="3">
    <source>
        <dbReference type="EMBL" id="VVA93788.1"/>
    </source>
</evidence>
<dbReference type="AlphaFoldDB" id="A0A565AWJ6"/>
<dbReference type="GO" id="GO:0005739">
    <property type="term" value="C:mitochondrion"/>
    <property type="evidence" value="ECO:0007669"/>
    <property type="project" value="TreeGrafter"/>
</dbReference>
<reference evidence="3" key="1">
    <citation type="submission" date="2019-07" db="EMBL/GenBank/DDBJ databases">
        <authorList>
            <person name="Dittberner H."/>
        </authorList>
    </citation>
    <scope>NUCLEOTIDE SEQUENCE [LARGE SCALE GENOMIC DNA]</scope>
</reference>
<evidence type="ECO:0000256" key="2">
    <source>
        <dbReference type="ARBA" id="ARBA00022598"/>
    </source>
</evidence>
<sequence length="138" mass="15541">MDLVPIAVFHYFHKPTGSYRGFLLACYDVEKKEFQSVCTVLATAGFSEALLEERSTSLRSKVISIPQVWEVKAIHMRICPFQRAAIGIVDPDKGICLDLPRLVRVRADKKPEEATSSVKVVEMFNRINRSNEARGADD</sequence>
<proteinExistence type="inferred from homology"/>
<dbReference type="EMBL" id="CABITT030000002">
    <property type="protein sequence ID" value="VVA93788.1"/>
    <property type="molecule type" value="Genomic_DNA"/>
</dbReference>
<dbReference type="PANTHER" id="PTHR45674">
    <property type="entry name" value="DNA LIGASE 1/3 FAMILY MEMBER"/>
    <property type="match status" value="1"/>
</dbReference>
<accession>A0A565AWJ6</accession>
<dbReference type="Gene3D" id="2.40.50.140">
    <property type="entry name" value="Nucleic acid-binding proteins"/>
    <property type="match status" value="2"/>
</dbReference>
<organism evidence="3 4">
    <name type="scientific">Arabis nemorensis</name>
    <dbReference type="NCBI Taxonomy" id="586526"/>
    <lineage>
        <taxon>Eukaryota</taxon>
        <taxon>Viridiplantae</taxon>
        <taxon>Streptophyta</taxon>
        <taxon>Embryophyta</taxon>
        <taxon>Tracheophyta</taxon>
        <taxon>Spermatophyta</taxon>
        <taxon>Magnoliopsida</taxon>
        <taxon>eudicotyledons</taxon>
        <taxon>Gunneridae</taxon>
        <taxon>Pentapetalae</taxon>
        <taxon>rosids</taxon>
        <taxon>malvids</taxon>
        <taxon>Brassicales</taxon>
        <taxon>Brassicaceae</taxon>
        <taxon>Arabideae</taxon>
        <taxon>Arabis</taxon>
    </lineage>
</organism>
<evidence type="ECO:0000256" key="1">
    <source>
        <dbReference type="ARBA" id="ARBA00007572"/>
    </source>
</evidence>
<comment type="similarity">
    <text evidence="1">Belongs to the ATP-dependent DNA ligase family.</text>
</comment>
<comment type="caution">
    <text evidence="3">The sequence shown here is derived from an EMBL/GenBank/DDBJ whole genome shotgun (WGS) entry which is preliminary data.</text>
</comment>
<dbReference type="GO" id="GO:0003910">
    <property type="term" value="F:DNA ligase (ATP) activity"/>
    <property type="evidence" value="ECO:0007669"/>
    <property type="project" value="TreeGrafter"/>
</dbReference>
<protein>
    <submittedName>
        <fullName evidence="3">Uncharacterized protein</fullName>
    </submittedName>
</protein>
<gene>
    <name evidence="3" type="ORF">ANE_LOCUS4233</name>
</gene>
<dbReference type="InterPro" id="IPR050191">
    <property type="entry name" value="ATP-dep_DNA_ligase"/>
</dbReference>
<dbReference type="GO" id="GO:0006273">
    <property type="term" value="P:lagging strand elongation"/>
    <property type="evidence" value="ECO:0007669"/>
    <property type="project" value="TreeGrafter"/>
</dbReference>
<dbReference type="InterPro" id="IPR012340">
    <property type="entry name" value="NA-bd_OB-fold"/>
</dbReference>
<evidence type="ECO:0000313" key="4">
    <source>
        <dbReference type="Proteomes" id="UP000489600"/>
    </source>
</evidence>
<dbReference type="PANTHER" id="PTHR45674:SF4">
    <property type="entry name" value="DNA LIGASE 1"/>
    <property type="match status" value="1"/>
</dbReference>
<name>A0A565AWJ6_9BRAS</name>
<keyword evidence="2" id="KW-0436">Ligase</keyword>
<dbReference type="SUPFAM" id="SSF50249">
    <property type="entry name" value="Nucleic acid-binding proteins"/>
    <property type="match status" value="1"/>
</dbReference>
<dbReference type="GO" id="GO:0005634">
    <property type="term" value="C:nucleus"/>
    <property type="evidence" value="ECO:0007669"/>
    <property type="project" value="TreeGrafter"/>
</dbReference>